<sequence>MADAENKLRKRGWSVHSEQDSISVDQPGNGRARLGSEAHSVATADRSLSEAEKQELLASYPTDIIATDSVVVVTETQTKTTEDDVIKVSKDENNGEFSTEDAGDGNEKEGDSDSDGYVAMFGEDNKDDEEEGAIPNDDNPAARKRRKVGDEKLDSTTFVRTEESKKTESEADSTVPGDDTTVVKTVAFNHAKSRLSKWAARLFDPNRPRGLVEPPQVIPLNDEFLTAFGKREKEFDDTIGRDAEIDRSNIDEVDPGGKSSEDAIELDEEEGKKKGVESYEGCKVKITNIGYTTSLELLTKKVQRYGSLVEVNLIMDKDKPNLNIGKAYVTFELAECASDFVDKMNEQTLDGRAIRVAIAASNQRRKSTSGKLGNMMARYWEKDISSKCYRCGEVGHVEAHCTNEEKPKPCPLCAELGHDSWSCPRKNVCFNCGVPGHVSRDCWERRGLPKRTVCGFCFQSGHHRWNCMEQPRNVLAYNATHAKCIVCGELGHFSCQPMRWFFGLKNRYCFNCGQTGHHGINCERPTLDVCSKNSEVALKEIERAEAFSLSEELANQQQMRRGRQQRDVSFGSSNSQGSMERGRKRNSNDRGNGQTERPRARSQPPPGGFRGQYDSRSVVEPAYGYNQSPPYTERQRGYTDSNRSGGGGRSGRGSQRVSNRDRSREGRPPTRNQRRGYN</sequence>
<keyword evidence="2" id="KW-0694">RNA-binding</keyword>
<dbReference type="SMART" id="SM00343">
    <property type="entry name" value="ZnF_C2HC"/>
    <property type="match status" value="6"/>
</dbReference>
<dbReference type="PANTHER" id="PTHR46978:SF1">
    <property type="entry name" value="ZINC KNUCKLE (CCHC-TYPE) FAMILY PROTEIN"/>
    <property type="match status" value="1"/>
</dbReference>
<dbReference type="InterPro" id="IPR001878">
    <property type="entry name" value="Znf_CCHC"/>
</dbReference>
<dbReference type="EMBL" id="HBGN01027894">
    <property type="protein sequence ID" value="CAD9343799.1"/>
    <property type="molecule type" value="Transcribed_RNA"/>
</dbReference>
<feature type="compositionally biased region" description="Basic and acidic residues" evidence="3">
    <location>
        <begin position="80"/>
        <end position="93"/>
    </location>
</feature>
<keyword evidence="1" id="KW-0862">Zinc</keyword>
<protein>
    <submittedName>
        <fullName evidence="6">Uncharacterized protein</fullName>
    </submittedName>
</protein>
<evidence type="ECO:0000256" key="1">
    <source>
        <dbReference type="PROSITE-ProRule" id="PRU00047"/>
    </source>
</evidence>
<dbReference type="CDD" id="cd00590">
    <property type="entry name" value="RRM_SF"/>
    <property type="match status" value="1"/>
</dbReference>
<feature type="region of interest" description="Disordered" evidence="3">
    <location>
        <begin position="1"/>
        <end position="50"/>
    </location>
</feature>
<dbReference type="AlphaFoldDB" id="A0A6U3XGQ1"/>
<dbReference type="PANTHER" id="PTHR46978">
    <property type="entry name" value="ZINC KNUCKLE (CCHC-TYPE) FAMILY PROTEIN"/>
    <property type="match status" value="1"/>
</dbReference>
<organism evidence="6">
    <name type="scientific">Ditylum brightwellii</name>
    <dbReference type="NCBI Taxonomy" id="49249"/>
    <lineage>
        <taxon>Eukaryota</taxon>
        <taxon>Sar</taxon>
        <taxon>Stramenopiles</taxon>
        <taxon>Ochrophyta</taxon>
        <taxon>Bacillariophyta</taxon>
        <taxon>Mediophyceae</taxon>
        <taxon>Lithodesmiophycidae</taxon>
        <taxon>Lithodesmiales</taxon>
        <taxon>Lithodesmiaceae</taxon>
        <taxon>Ditylum</taxon>
    </lineage>
</organism>
<keyword evidence="1" id="KW-0863">Zinc-finger</keyword>
<dbReference type="InterPro" id="IPR012677">
    <property type="entry name" value="Nucleotide-bd_a/b_plait_sf"/>
</dbReference>
<dbReference type="GO" id="GO:0003723">
    <property type="term" value="F:RNA binding"/>
    <property type="evidence" value="ECO:0007669"/>
    <property type="project" value="UniProtKB-UniRule"/>
</dbReference>
<dbReference type="InterPro" id="IPR036875">
    <property type="entry name" value="Znf_CCHC_sf"/>
</dbReference>
<dbReference type="Gene3D" id="4.10.60.10">
    <property type="entry name" value="Zinc finger, CCHC-type"/>
    <property type="match status" value="2"/>
</dbReference>
<dbReference type="GO" id="GO:0008270">
    <property type="term" value="F:zinc ion binding"/>
    <property type="evidence" value="ECO:0007669"/>
    <property type="project" value="UniProtKB-KW"/>
</dbReference>
<keyword evidence="1" id="KW-0479">Metal-binding</keyword>
<dbReference type="Pfam" id="PF00076">
    <property type="entry name" value="RRM_1"/>
    <property type="match status" value="1"/>
</dbReference>
<evidence type="ECO:0000259" key="5">
    <source>
        <dbReference type="PROSITE" id="PS50158"/>
    </source>
</evidence>
<dbReference type="PROSITE" id="PS50158">
    <property type="entry name" value="ZF_CCHC"/>
    <property type="match status" value="3"/>
</dbReference>
<proteinExistence type="predicted"/>
<feature type="domain" description="CCHC-type" evidence="5">
    <location>
        <begin position="429"/>
        <end position="442"/>
    </location>
</feature>
<dbReference type="InterPro" id="IPR035979">
    <property type="entry name" value="RBD_domain_sf"/>
</dbReference>
<dbReference type="SMART" id="SM00360">
    <property type="entry name" value="RRM"/>
    <property type="match status" value="1"/>
</dbReference>
<feature type="domain" description="CCHC-type" evidence="5">
    <location>
        <begin position="509"/>
        <end position="524"/>
    </location>
</feature>
<reference evidence="6" key="1">
    <citation type="submission" date="2021-01" db="EMBL/GenBank/DDBJ databases">
        <authorList>
            <person name="Corre E."/>
            <person name="Pelletier E."/>
            <person name="Niang G."/>
            <person name="Scheremetjew M."/>
            <person name="Finn R."/>
            <person name="Kale V."/>
            <person name="Holt S."/>
            <person name="Cochrane G."/>
            <person name="Meng A."/>
            <person name="Brown T."/>
            <person name="Cohen L."/>
        </authorList>
    </citation>
    <scope>NUCLEOTIDE SEQUENCE</scope>
    <source>
        <strain evidence="6">Pop2</strain>
    </source>
</reference>
<feature type="region of interest" description="Disordered" evidence="3">
    <location>
        <begin position="552"/>
        <end position="678"/>
    </location>
</feature>
<evidence type="ECO:0000256" key="3">
    <source>
        <dbReference type="SAM" id="MobiDB-lite"/>
    </source>
</evidence>
<gene>
    <name evidence="6" type="ORF">DBRI1063_LOCUS18023</name>
</gene>
<dbReference type="Gene3D" id="3.30.70.330">
    <property type="match status" value="1"/>
</dbReference>
<feature type="compositionally biased region" description="Basic and acidic residues" evidence="3">
    <location>
        <begin position="658"/>
        <end position="668"/>
    </location>
</feature>
<dbReference type="PROSITE" id="PS50102">
    <property type="entry name" value="RRM"/>
    <property type="match status" value="1"/>
</dbReference>
<feature type="compositionally biased region" description="Basic and acidic residues" evidence="3">
    <location>
        <begin position="148"/>
        <end position="169"/>
    </location>
</feature>
<evidence type="ECO:0000256" key="2">
    <source>
        <dbReference type="PROSITE-ProRule" id="PRU00176"/>
    </source>
</evidence>
<dbReference type="InterPro" id="IPR000504">
    <property type="entry name" value="RRM_dom"/>
</dbReference>
<evidence type="ECO:0000259" key="4">
    <source>
        <dbReference type="PROSITE" id="PS50102"/>
    </source>
</evidence>
<dbReference type="Pfam" id="PF00098">
    <property type="entry name" value="zf-CCHC"/>
    <property type="match status" value="2"/>
</dbReference>
<feature type="domain" description="RRM" evidence="4">
    <location>
        <begin position="282"/>
        <end position="361"/>
    </location>
</feature>
<feature type="domain" description="CCHC-type" evidence="5">
    <location>
        <begin position="387"/>
        <end position="403"/>
    </location>
</feature>
<name>A0A6U3XGQ1_9STRA</name>
<evidence type="ECO:0000313" key="6">
    <source>
        <dbReference type="EMBL" id="CAD9343799.1"/>
    </source>
</evidence>
<accession>A0A6U3XGQ1</accession>
<dbReference type="SUPFAM" id="SSF54928">
    <property type="entry name" value="RNA-binding domain, RBD"/>
    <property type="match status" value="1"/>
</dbReference>
<dbReference type="SUPFAM" id="SSF57756">
    <property type="entry name" value="Retrovirus zinc finger-like domains"/>
    <property type="match status" value="2"/>
</dbReference>
<feature type="region of interest" description="Disordered" evidence="3">
    <location>
        <begin position="76"/>
        <end position="178"/>
    </location>
</feature>